<protein>
    <recommendedName>
        <fullName evidence="2">Rad60/SUMO-like domain-containing protein</fullName>
    </recommendedName>
</protein>
<dbReference type="OrthoDB" id="442921at2759"/>
<evidence type="ECO:0000313" key="4">
    <source>
        <dbReference type="Proteomes" id="UP000279236"/>
    </source>
</evidence>
<proteinExistence type="predicted"/>
<gene>
    <name evidence="3" type="ORF">EHS24_002035</name>
</gene>
<dbReference type="Gene3D" id="3.10.20.90">
    <property type="entry name" value="Phosphatidylinositol 3-kinase Catalytic Subunit, Chain A, domain 1"/>
    <property type="match status" value="2"/>
</dbReference>
<dbReference type="SUPFAM" id="SSF54236">
    <property type="entry name" value="Ubiquitin-like"/>
    <property type="match status" value="1"/>
</dbReference>
<feature type="region of interest" description="Disordered" evidence="1">
    <location>
        <begin position="22"/>
        <end position="145"/>
    </location>
</feature>
<feature type="compositionally biased region" description="Acidic residues" evidence="1">
    <location>
        <begin position="161"/>
        <end position="171"/>
    </location>
</feature>
<dbReference type="Pfam" id="PF11976">
    <property type="entry name" value="Rad60-SLD"/>
    <property type="match status" value="1"/>
</dbReference>
<evidence type="ECO:0000259" key="2">
    <source>
        <dbReference type="Pfam" id="PF11976"/>
    </source>
</evidence>
<comment type="caution">
    <text evidence="3">The sequence shown here is derived from an EMBL/GenBank/DDBJ whole genome shotgun (WGS) entry which is preliminary data.</text>
</comment>
<feature type="region of interest" description="Disordered" evidence="1">
    <location>
        <begin position="295"/>
        <end position="335"/>
    </location>
</feature>
<evidence type="ECO:0000313" key="3">
    <source>
        <dbReference type="EMBL" id="RSH78316.1"/>
    </source>
</evidence>
<sequence length="410" mass="44750">GKGNEVIELSDTDSDTEFFTAKKRTYAKPLPTTRGAVTEPIVISDSDSDGGSQKKRRKKALPKTTTHLPEWARSDRSRKKCESSEDNSASARGGSNDPLSVLTDDDEPSTSKKSASPGKGKGKGKEKAPARKTVELTPPPQLSADVQARLKERLFAHWKETEEEDDEDEDVPSSPPPAANGSSVPTVPTVMITISMVADPDRKATASAKAIVHYERPQIYHVLRNSPLSDVVEVLAERIQKRPQDLLLVYEDKRLYAMTQTPGQLGIMYSATMVAYEKVVWEKVQELQRKAERERLFGDDDDFGASPTGSPSKSKAGSPAPDTAAASVPEPVEDENKVKMKLRGAAGELNTRATKETKVSTLIKYYCTKFNIAADRAAGMYLDLDGEQFTGDSTVNDLDLEDGDMVDVKG</sequence>
<dbReference type="STRING" id="105984.A0A427XHL1"/>
<accession>A0A427XHL1</accession>
<dbReference type="EMBL" id="RSCE01000012">
    <property type="protein sequence ID" value="RSH78316.1"/>
    <property type="molecule type" value="Genomic_DNA"/>
</dbReference>
<reference evidence="3 4" key="1">
    <citation type="submission" date="2018-11" db="EMBL/GenBank/DDBJ databases">
        <title>Genome sequence of Apiotrichum porosum DSM 27194.</title>
        <authorList>
            <person name="Aliyu H."/>
            <person name="Gorte O."/>
            <person name="Ochsenreither K."/>
        </authorList>
    </citation>
    <scope>NUCLEOTIDE SEQUENCE [LARGE SCALE GENOMIC DNA]</scope>
    <source>
        <strain evidence="3 4">DSM 27194</strain>
    </source>
</reference>
<dbReference type="GeneID" id="39586578"/>
<dbReference type="InterPro" id="IPR029071">
    <property type="entry name" value="Ubiquitin-like_domsf"/>
</dbReference>
<feature type="domain" description="Rad60/SUMO-like" evidence="2">
    <location>
        <begin position="341"/>
        <end position="408"/>
    </location>
</feature>
<feature type="compositionally biased region" description="Low complexity" evidence="1">
    <location>
        <begin position="304"/>
        <end position="321"/>
    </location>
</feature>
<dbReference type="AlphaFoldDB" id="A0A427XHL1"/>
<dbReference type="CDD" id="cd17080">
    <property type="entry name" value="Ubl_SLD2_Esc2_like"/>
    <property type="match status" value="1"/>
</dbReference>
<feature type="region of interest" description="Disordered" evidence="1">
    <location>
        <begin position="160"/>
        <end position="185"/>
    </location>
</feature>
<keyword evidence="4" id="KW-1185">Reference proteome</keyword>
<feature type="compositionally biased region" description="Basic and acidic residues" evidence="1">
    <location>
        <begin position="123"/>
        <end position="134"/>
    </location>
</feature>
<dbReference type="InterPro" id="IPR022617">
    <property type="entry name" value="Rad60/SUMO-like_dom"/>
</dbReference>
<feature type="non-terminal residue" evidence="3">
    <location>
        <position position="1"/>
    </location>
</feature>
<feature type="compositionally biased region" description="Basic and acidic residues" evidence="1">
    <location>
        <begin position="70"/>
        <end position="83"/>
    </location>
</feature>
<dbReference type="RefSeq" id="XP_028473463.1">
    <property type="nucleotide sequence ID" value="XM_028617785.1"/>
</dbReference>
<dbReference type="Proteomes" id="UP000279236">
    <property type="component" value="Unassembled WGS sequence"/>
</dbReference>
<evidence type="ECO:0000256" key="1">
    <source>
        <dbReference type="SAM" id="MobiDB-lite"/>
    </source>
</evidence>
<organism evidence="3 4">
    <name type="scientific">Apiotrichum porosum</name>
    <dbReference type="NCBI Taxonomy" id="105984"/>
    <lineage>
        <taxon>Eukaryota</taxon>
        <taxon>Fungi</taxon>
        <taxon>Dikarya</taxon>
        <taxon>Basidiomycota</taxon>
        <taxon>Agaricomycotina</taxon>
        <taxon>Tremellomycetes</taxon>
        <taxon>Trichosporonales</taxon>
        <taxon>Trichosporonaceae</taxon>
        <taxon>Apiotrichum</taxon>
    </lineage>
</organism>
<name>A0A427XHL1_9TREE</name>